<protein>
    <submittedName>
        <fullName evidence="7">ArgK protein</fullName>
    </submittedName>
</protein>
<evidence type="ECO:0000256" key="5">
    <source>
        <dbReference type="ARBA" id="ARBA00023186"/>
    </source>
</evidence>
<dbReference type="EMBL" id="AUZX01013234">
    <property type="protein sequence ID" value="EQD36207.1"/>
    <property type="molecule type" value="Genomic_DNA"/>
</dbReference>
<keyword evidence="2" id="KW-0547">Nucleotide-binding</keyword>
<proteinExistence type="inferred from homology"/>
<name>T0YW81_9ZZZZ</name>
<evidence type="ECO:0000313" key="7">
    <source>
        <dbReference type="EMBL" id="EQD36207.1"/>
    </source>
</evidence>
<dbReference type="GO" id="GO:0003924">
    <property type="term" value="F:GTPase activity"/>
    <property type="evidence" value="ECO:0007669"/>
    <property type="project" value="InterPro"/>
</dbReference>
<dbReference type="InterPro" id="IPR005129">
    <property type="entry name" value="GTPase_ArgK"/>
</dbReference>
<sequence>MGIRKNNYSSIARAISIIEDEDTIRRKNLLKKVGCPEIRSHIVGITGPPGIGKSTLIGNIASVMMDRGRMTSVLAIDASSPFTGGSLLGNRIRMQEKLRDSGIFMRSLANRGEKGGLSRSALGSVKILEAAGNKEIIIETVGSGQADLDIMNLADTIVLVLAPGLGDEIQAIKAGIMEISDIFVINKMDREGSYFAIKDIEDIVSMDDAGGWKRPVIGTTNQDPKSYDALIAAIESHKKFLEQNKKLSLKRKYMELEAALEDEINEKITSKLRNSLREMYIEQESGADLEDPYSIAEGMLNKFMLEKN</sequence>
<keyword evidence="4" id="KW-0342">GTP-binding</keyword>
<feature type="domain" description="AAA+ ATPase" evidence="6">
    <location>
        <begin position="39"/>
        <end position="246"/>
    </location>
</feature>
<keyword evidence="5" id="KW-0143">Chaperone</keyword>
<dbReference type="NCBIfam" id="TIGR00750">
    <property type="entry name" value="lao"/>
    <property type="match status" value="1"/>
</dbReference>
<evidence type="ECO:0000256" key="4">
    <source>
        <dbReference type="ARBA" id="ARBA00023134"/>
    </source>
</evidence>
<dbReference type="SUPFAM" id="SSF52540">
    <property type="entry name" value="P-loop containing nucleoside triphosphate hydrolases"/>
    <property type="match status" value="1"/>
</dbReference>
<dbReference type="AlphaFoldDB" id="T0YW81"/>
<evidence type="ECO:0000256" key="3">
    <source>
        <dbReference type="ARBA" id="ARBA00022801"/>
    </source>
</evidence>
<dbReference type="PANTHER" id="PTHR43087">
    <property type="entry name" value="LYSINE/ARGININE/ORNITHINE TRANSPORT SYSTEM KINASE"/>
    <property type="match status" value="1"/>
</dbReference>
<dbReference type="InterPro" id="IPR052040">
    <property type="entry name" value="GTPase/Isobutyryl-CoA_mutase"/>
</dbReference>
<reference evidence="7" key="1">
    <citation type="submission" date="2013-08" db="EMBL/GenBank/DDBJ databases">
        <authorList>
            <person name="Mendez C."/>
            <person name="Richter M."/>
            <person name="Ferrer M."/>
            <person name="Sanchez J."/>
        </authorList>
    </citation>
    <scope>NUCLEOTIDE SEQUENCE</scope>
</reference>
<reference evidence="7" key="2">
    <citation type="journal article" date="2014" name="ISME J.">
        <title>Microbial stratification in low pH oxic and suboxic macroscopic growths along an acid mine drainage.</title>
        <authorList>
            <person name="Mendez-Garcia C."/>
            <person name="Mesa V."/>
            <person name="Sprenger R.R."/>
            <person name="Richter M."/>
            <person name="Diez M.S."/>
            <person name="Solano J."/>
            <person name="Bargiela R."/>
            <person name="Golyshina O.V."/>
            <person name="Manteca A."/>
            <person name="Ramos J.L."/>
            <person name="Gallego J.R."/>
            <person name="Llorente I."/>
            <person name="Martins Dos Santos V.A."/>
            <person name="Jensen O.N."/>
            <person name="Pelaez A.I."/>
            <person name="Sanchez J."/>
            <person name="Ferrer M."/>
        </authorList>
    </citation>
    <scope>NUCLEOTIDE SEQUENCE</scope>
</reference>
<keyword evidence="3" id="KW-0378">Hydrolase</keyword>
<gene>
    <name evidence="7" type="ORF">B1A_17966</name>
</gene>
<comment type="similarity">
    <text evidence="1">Belongs to the SIMIBI class G3E GTPase family. ArgK/MeaB subfamily.</text>
</comment>
<dbReference type="InterPro" id="IPR003593">
    <property type="entry name" value="AAA+_ATPase"/>
</dbReference>
<dbReference type="Gene3D" id="3.40.50.300">
    <property type="entry name" value="P-loop containing nucleotide triphosphate hydrolases"/>
    <property type="match status" value="1"/>
</dbReference>
<evidence type="ECO:0000256" key="1">
    <source>
        <dbReference type="ARBA" id="ARBA00009625"/>
    </source>
</evidence>
<dbReference type="PANTHER" id="PTHR43087:SF1">
    <property type="entry name" value="LAO_AO TRANSPORT SYSTEM ATPASE"/>
    <property type="match status" value="1"/>
</dbReference>
<organism evidence="7">
    <name type="scientific">mine drainage metagenome</name>
    <dbReference type="NCBI Taxonomy" id="410659"/>
    <lineage>
        <taxon>unclassified sequences</taxon>
        <taxon>metagenomes</taxon>
        <taxon>ecological metagenomes</taxon>
    </lineage>
</organism>
<dbReference type="Pfam" id="PF03308">
    <property type="entry name" value="MeaB"/>
    <property type="match status" value="1"/>
</dbReference>
<comment type="caution">
    <text evidence="7">The sequence shown here is derived from an EMBL/GenBank/DDBJ whole genome shotgun (WGS) entry which is preliminary data.</text>
</comment>
<evidence type="ECO:0000256" key="2">
    <source>
        <dbReference type="ARBA" id="ARBA00022741"/>
    </source>
</evidence>
<dbReference type="GO" id="GO:0005525">
    <property type="term" value="F:GTP binding"/>
    <property type="evidence" value="ECO:0007669"/>
    <property type="project" value="UniProtKB-KW"/>
</dbReference>
<accession>T0YW81</accession>
<dbReference type="SMART" id="SM00382">
    <property type="entry name" value="AAA"/>
    <property type="match status" value="1"/>
</dbReference>
<dbReference type="InterPro" id="IPR027417">
    <property type="entry name" value="P-loop_NTPase"/>
</dbReference>
<evidence type="ECO:0000259" key="6">
    <source>
        <dbReference type="SMART" id="SM00382"/>
    </source>
</evidence>